<feature type="region of interest" description="Disordered" evidence="1">
    <location>
        <begin position="34"/>
        <end position="55"/>
    </location>
</feature>
<evidence type="ECO:0000313" key="2">
    <source>
        <dbReference type="EMBL" id="BAZ93987.1"/>
    </source>
</evidence>
<dbReference type="RefSeq" id="WP_096366125.1">
    <property type="nucleotide sequence ID" value="NZ_AP018052.1"/>
</dbReference>
<feature type="compositionally biased region" description="Low complexity" evidence="1">
    <location>
        <begin position="44"/>
        <end position="55"/>
    </location>
</feature>
<keyword evidence="3" id="KW-1185">Reference proteome</keyword>
<dbReference type="OrthoDB" id="9865862at2"/>
<gene>
    <name evidence="2" type="ORF">FOKN1_1599</name>
</gene>
<protein>
    <submittedName>
        <fullName evidence="2">Phage-related tail protein</fullName>
    </submittedName>
</protein>
<evidence type="ECO:0000313" key="3">
    <source>
        <dbReference type="Proteomes" id="UP000218765"/>
    </source>
</evidence>
<name>A0A1Z4VQT0_9GAMM</name>
<dbReference type="AlphaFoldDB" id="A0A1Z4VQT0"/>
<dbReference type="EMBL" id="AP018052">
    <property type="protein sequence ID" value="BAZ93987.1"/>
    <property type="molecule type" value="Genomic_DNA"/>
</dbReference>
<organism evidence="2 3">
    <name type="scientific">Thiohalobacter thiocyanaticus</name>
    <dbReference type="NCBI Taxonomy" id="585455"/>
    <lineage>
        <taxon>Bacteria</taxon>
        <taxon>Pseudomonadati</taxon>
        <taxon>Pseudomonadota</taxon>
        <taxon>Gammaproteobacteria</taxon>
        <taxon>Thiohalobacterales</taxon>
        <taxon>Thiohalobacteraceae</taxon>
        <taxon>Thiohalobacter</taxon>
    </lineage>
</organism>
<proteinExistence type="predicted"/>
<sequence length="209" mass="23774">MMAFVSDFSQSLRKLLPALAAGVVLAGALGSAGVRAESPAPGAQQQQQQLSPEQTQQVQRFQQLQAELQGLQQQLGAIQEKTLEARPELAQQQEDFEQLVMEQMRANGHQPEQEFEQIQALQEKVQDQNLSEDQRRGHYDEYRQAVMEFQQAQQQVMQQEQVQSARQELNQAMLTAMKSEDSRTESLLQDMQNKQQQMMEIRNSVMGGQ</sequence>
<accession>A0A1Z4VQT0</accession>
<evidence type="ECO:0000256" key="1">
    <source>
        <dbReference type="SAM" id="MobiDB-lite"/>
    </source>
</evidence>
<dbReference type="KEGG" id="ttc:FOKN1_1599"/>
<dbReference type="Proteomes" id="UP000218765">
    <property type="component" value="Chromosome"/>
</dbReference>
<reference evidence="2 3" key="1">
    <citation type="submission" date="2017-05" db="EMBL/GenBank/DDBJ databases">
        <title>Thiocyanate degradation by Thiohalobacter thiocyanaticus FOKN1.</title>
        <authorList>
            <person name="Oshiki M."/>
            <person name="Fukushima T."/>
            <person name="Kawano S."/>
            <person name="Nakagawa J."/>
        </authorList>
    </citation>
    <scope>NUCLEOTIDE SEQUENCE [LARGE SCALE GENOMIC DNA]</scope>
    <source>
        <strain evidence="2 3">FOKN1</strain>
    </source>
</reference>